<keyword evidence="3" id="KW-1185">Reference proteome</keyword>
<organism evidence="2 3">
    <name type="scientific">Acetonema longum DSM 6540</name>
    <dbReference type="NCBI Taxonomy" id="1009370"/>
    <lineage>
        <taxon>Bacteria</taxon>
        <taxon>Bacillati</taxon>
        <taxon>Bacillota</taxon>
        <taxon>Negativicutes</taxon>
        <taxon>Acetonemataceae</taxon>
        <taxon>Acetonema</taxon>
    </lineage>
</organism>
<evidence type="ECO:0000313" key="3">
    <source>
        <dbReference type="Proteomes" id="UP000003240"/>
    </source>
</evidence>
<dbReference type="eggNOG" id="COG2710">
    <property type="taxonomic scope" value="Bacteria"/>
</dbReference>
<dbReference type="PANTHER" id="PTHR42846:SF1">
    <property type="entry name" value="NI-SIROHYDROCHLORIN A,C-DIAMIDE REDUCTIVE CYCLASE COMPLEX, COMPONENT CFBD"/>
    <property type="match status" value="1"/>
</dbReference>
<reference evidence="2 3" key="1">
    <citation type="journal article" date="2011" name="EMBO J.">
        <title>Structural diversity of bacterial flagellar motors.</title>
        <authorList>
            <person name="Chen S."/>
            <person name="Beeby M."/>
            <person name="Murphy G.E."/>
            <person name="Leadbetter J.R."/>
            <person name="Hendrixson D.R."/>
            <person name="Briegel A."/>
            <person name="Li Z."/>
            <person name="Shi J."/>
            <person name="Tocheva E.I."/>
            <person name="Muller A."/>
            <person name="Dobro M.J."/>
            <person name="Jensen G.J."/>
        </authorList>
    </citation>
    <scope>NUCLEOTIDE SEQUENCE [LARGE SCALE GENOMIC DNA]</scope>
    <source>
        <strain evidence="2 3">DSM 6540</strain>
    </source>
</reference>
<dbReference type="InterPro" id="IPR052673">
    <property type="entry name" value="Ni-siroh_cyclase_CfbD"/>
</dbReference>
<dbReference type="Gene3D" id="3.40.50.1980">
    <property type="entry name" value="Nitrogenase molybdenum iron protein domain"/>
    <property type="match status" value="2"/>
</dbReference>
<gene>
    <name evidence="2" type="ORF">ALO_17631</name>
</gene>
<feature type="domain" description="Nitrogenase/oxidoreductase component 1" evidence="1">
    <location>
        <begin position="14"/>
        <end position="403"/>
    </location>
</feature>
<dbReference type="AlphaFoldDB" id="F7NN43"/>
<evidence type="ECO:0000313" key="2">
    <source>
        <dbReference type="EMBL" id="EGO62509.1"/>
    </source>
</evidence>
<evidence type="ECO:0000259" key="1">
    <source>
        <dbReference type="Pfam" id="PF00148"/>
    </source>
</evidence>
<comment type="caution">
    <text evidence="2">The sequence shown here is derived from an EMBL/GenBank/DDBJ whole genome shotgun (WGS) entry which is preliminary data.</text>
</comment>
<dbReference type="Proteomes" id="UP000003240">
    <property type="component" value="Unassembled WGS sequence"/>
</dbReference>
<dbReference type="PANTHER" id="PTHR42846">
    <property type="entry name" value="NI-SIROHYDROCHLORIN A,C-DIAMIDE REDUCTIVE CYCLASE COMPLEX, COMPONENT CFBD"/>
    <property type="match status" value="1"/>
</dbReference>
<proteinExistence type="predicted"/>
<dbReference type="STRING" id="1009370.ALO_17631"/>
<dbReference type="EMBL" id="AFGF01000205">
    <property type="protein sequence ID" value="EGO62509.1"/>
    <property type="molecule type" value="Genomic_DNA"/>
</dbReference>
<name>F7NN43_9FIRM</name>
<protein>
    <submittedName>
        <fullName evidence="2">NifE1</fullName>
    </submittedName>
</protein>
<dbReference type="GO" id="GO:0016491">
    <property type="term" value="F:oxidoreductase activity"/>
    <property type="evidence" value="ECO:0007669"/>
    <property type="project" value="InterPro"/>
</dbReference>
<dbReference type="OrthoDB" id="3199475at2"/>
<dbReference type="InterPro" id="IPR000510">
    <property type="entry name" value="Nase/OxRdtase_comp1"/>
</dbReference>
<sequence length="409" mass="45691">MGLHKFRPVPSGRMGMLWTLASIRNSALLEFGCMGHMLYGRVFLNRAGVVDACRLYSTHIDETDIALGDTARLSSAVADIAQRDKPRILFFLPSAVPEIIGTDIPALCRELQPAYPDMRLFPFSNGGFDISQYHGVQETLLYLVQTLPHEVPKTPLPTFNLIGSCADLFRFQADAEEIARILQGAFRLTPLCVMTSAASVEQIEQMGGAHINLVFRREGLPAAEHLQKQFGTPYLLGRPYGIRGTCEWIEQVAQITGITPDRAYVNEQRDEALRLISPSLPSFRHLREQPENGRLSVGGHADVVKGILAFACGELFLPKGICWCDSPDMADEEIPYFTEEQWTQAMESQENGLFMASGEALKWAGRNRELQIANPDTAWRLNPYEPPFTGFRGALHLASLWINEALWQQ</sequence>
<dbReference type="Pfam" id="PF00148">
    <property type="entry name" value="Oxidored_nitro"/>
    <property type="match status" value="1"/>
</dbReference>
<dbReference type="SUPFAM" id="SSF53807">
    <property type="entry name" value="Helical backbone' metal receptor"/>
    <property type="match status" value="1"/>
</dbReference>
<dbReference type="RefSeq" id="WP_004098308.1">
    <property type="nucleotide sequence ID" value="NZ_AFGF01000205.1"/>
</dbReference>
<accession>F7NN43</accession>